<comment type="caution">
    <text evidence="1">The sequence shown here is derived from an EMBL/GenBank/DDBJ whole genome shotgun (WGS) entry which is preliminary data.</text>
</comment>
<keyword evidence="2" id="KW-1185">Reference proteome</keyword>
<dbReference type="InterPro" id="IPR045941">
    <property type="entry name" value="DUF6361"/>
</dbReference>
<proteinExistence type="predicted"/>
<gene>
    <name evidence="1" type="ORF">ACCUM_2308</name>
</gene>
<name>A0A5S4FB85_9PROT</name>
<accession>A0A5S4FB85</accession>
<organism evidence="1 2">
    <name type="scientific">Candidatus Accumulibacter phosphatis</name>
    <dbReference type="NCBI Taxonomy" id="327160"/>
    <lineage>
        <taxon>Bacteria</taxon>
        <taxon>Pseudomonadati</taxon>
        <taxon>Pseudomonadota</taxon>
        <taxon>Betaproteobacteria</taxon>
        <taxon>Candidatus Accumulibacter</taxon>
    </lineage>
</organism>
<evidence type="ECO:0000313" key="2">
    <source>
        <dbReference type="Proteomes" id="UP000306324"/>
    </source>
</evidence>
<evidence type="ECO:0000313" key="1">
    <source>
        <dbReference type="EMBL" id="TMQ78093.1"/>
    </source>
</evidence>
<dbReference type="Proteomes" id="UP000306324">
    <property type="component" value="Unassembled WGS sequence"/>
</dbReference>
<dbReference type="EMBL" id="SWAD01000012">
    <property type="protein sequence ID" value="TMQ78093.1"/>
    <property type="molecule type" value="Genomic_DNA"/>
</dbReference>
<sequence>MKDSPRGLLYTAITRAFGASDCGKLEGVLWAADLFGTHADKPADEQTRESKKFNLMATLTWLDLTSRDRDKMRGVLDLFSEQGTVDEMGLGSLRDALSDALFPGTSSIQTRLRYALFVPWLYQRLEARPVDDVRTAAHEAETGLIEPLATSDDTFGVIGISARKTLSRLPSSVYWAGLNRWGIFVPGQSQSWYHTHFAGLARRKSEVLRADDPGVVWTREPTWHPRLPTAPADFPGCASFRLTKEEATFLQGRFEERCTGTLLAWLARAGSSTPAAQFWDDPGTCSAPSAVRRIVELARRFSLHVEGAPLLYNLLLAERRNGGGDDARGDAYRSELARWAAEESAEAAYESPPLWAFLAERGASLPDPQRRFVEAWSERISSSGASAVPDDPFLRNLIEQRELKLKGRRARLANANRLLDWSGSVGVGRMGFRWFRVRQLLTDLHGGLKS</sequence>
<reference evidence="1 2" key="1">
    <citation type="submission" date="2019-04" db="EMBL/GenBank/DDBJ databases">
        <title>A novel phosphate-accumulating bacterium identified in bioreactor for phosphate removal from wastewater.</title>
        <authorList>
            <person name="Kotlyarov R.Y."/>
            <person name="Beletsky A.V."/>
            <person name="Kallistova A.Y."/>
            <person name="Dorofeev A.G."/>
            <person name="Nikolaev Y.Y."/>
            <person name="Pimenov N.V."/>
            <person name="Ravin N.V."/>
            <person name="Mardanov A.V."/>
        </authorList>
    </citation>
    <scope>NUCLEOTIDE SEQUENCE [LARGE SCALE GENOMIC DNA]</scope>
    <source>
        <strain evidence="1 2">Bin19</strain>
    </source>
</reference>
<protein>
    <submittedName>
        <fullName evidence="1">Uncharacterized protein</fullName>
    </submittedName>
</protein>
<dbReference type="Pfam" id="PF19888">
    <property type="entry name" value="DUF6361"/>
    <property type="match status" value="1"/>
</dbReference>
<dbReference type="AlphaFoldDB" id="A0A5S4FB85"/>